<dbReference type="STRING" id="447.Lboz_1645"/>
<gene>
    <name evidence="1" type="ORF">Lboz_1645</name>
</gene>
<keyword evidence="2" id="KW-1185">Reference proteome</keyword>
<organism evidence="1 2">
    <name type="scientific">Legionella bozemanae</name>
    <name type="common">Fluoribacter bozemanae</name>
    <dbReference type="NCBI Taxonomy" id="447"/>
    <lineage>
        <taxon>Bacteria</taxon>
        <taxon>Pseudomonadati</taxon>
        <taxon>Pseudomonadota</taxon>
        <taxon>Gammaproteobacteria</taxon>
        <taxon>Legionellales</taxon>
        <taxon>Legionellaceae</taxon>
        <taxon>Legionella</taxon>
    </lineage>
</organism>
<protein>
    <submittedName>
        <fullName evidence="1">Uncharacterized protein</fullName>
    </submittedName>
</protein>
<reference evidence="1 2" key="1">
    <citation type="submission" date="2015-11" db="EMBL/GenBank/DDBJ databases">
        <title>Genomic analysis of 38 Legionella species identifies large and diverse effector repertoires.</title>
        <authorList>
            <person name="Burstein D."/>
            <person name="Amaro F."/>
            <person name="Zusman T."/>
            <person name="Lifshitz Z."/>
            <person name="Cohen O."/>
            <person name="Gilbert J.A."/>
            <person name="Pupko T."/>
            <person name="Shuman H.A."/>
            <person name="Segal G."/>
        </authorList>
    </citation>
    <scope>NUCLEOTIDE SEQUENCE [LARGE SCALE GENOMIC DNA]</scope>
    <source>
        <strain evidence="1 2">WIGA</strain>
    </source>
</reference>
<dbReference type="RefSeq" id="WP_058459291.1">
    <property type="nucleotide sequence ID" value="NZ_CAAAIY010000001.1"/>
</dbReference>
<dbReference type="EMBL" id="LNXU01000017">
    <property type="protein sequence ID" value="KTC74205.1"/>
    <property type="molecule type" value="Genomic_DNA"/>
</dbReference>
<proteinExistence type="predicted"/>
<sequence>MTMLFAEFQQKAKRLATCLARTYGQHVGCLSFFSLFISKHAAMDDATVISMVAHSLDETYELIQYVKVVKRNPELTLDDFNEFRRQVIIGIYLVKWFQYDSSVSNYLHQSLIDLFRSHLGIQSLEDMDKDFFNSCLSEFSYYCTFVYERREEKTYEDLNKRLGATIQKEIHETKYFSFNKNSSSLYGFYKGVMSSLGMSMY</sequence>
<comment type="caution">
    <text evidence="1">The sequence shown here is derived from an EMBL/GenBank/DDBJ whole genome shotgun (WGS) entry which is preliminary data.</text>
</comment>
<name>A0A0W0RT45_LEGBO</name>
<dbReference type="AlphaFoldDB" id="A0A0W0RT45"/>
<evidence type="ECO:0000313" key="2">
    <source>
        <dbReference type="Proteomes" id="UP000054695"/>
    </source>
</evidence>
<dbReference type="PATRIC" id="fig|447.4.peg.1753"/>
<dbReference type="OrthoDB" id="5650295at2"/>
<accession>A0A0W0RT45</accession>
<evidence type="ECO:0000313" key="1">
    <source>
        <dbReference type="EMBL" id="KTC74205.1"/>
    </source>
</evidence>
<dbReference type="Proteomes" id="UP000054695">
    <property type="component" value="Unassembled WGS sequence"/>
</dbReference>